<dbReference type="STRING" id="1147741.A0A0R3RJH6"/>
<feature type="region of interest" description="Disordered" evidence="1">
    <location>
        <begin position="713"/>
        <end position="750"/>
    </location>
</feature>
<accession>A0A0R3RJH6</accession>
<proteinExistence type="predicted"/>
<dbReference type="Proteomes" id="UP000050640">
    <property type="component" value="Unplaced"/>
</dbReference>
<dbReference type="AlphaFoldDB" id="A0A0R3RJH6"/>
<evidence type="ECO:0000313" key="2">
    <source>
        <dbReference type="Proteomes" id="UP000050640"/>
    </source>
</evidence>
<evidence type="ECO:0000313" key="3">
    <source>
        <dbReference type="WBParaSite" id="EEL_0000163501-mRNA-1"/>
    </source>
</evidence>
<organism evidence="2 3">
    <name type="scientific">Elaeophora elaphi</name>
    <dbReference type="NCBI Taxonomy" id="1147741"/>
    <lineage>
        <taxon>Eukaryota</taxon>
        <taxon>Metazoa</taxon>
        <taxon>Ecdysozoa</taxon>
        <taxon>Nematoda</taxon>
        <taxon>Chromadorea</taxon>
        <taxon>Rhabditida</taxon>
        <taxon>Spirurina</taxon>
        <taxon>Spiruromorpha</taxon>
        <taxon>Filarioidea</taxon>
        <taxon>Onchocercidae</taxon>
        <taxon>Elaeophora</taxon>
    </lineage>
</organism>
<reference evidence="3" key="1">
    <citation type="submission" date="2017-02" db="UniProtKB">
        <authorList>
            <consortium name="WormBaseParasite"/>
        </authorList>
    </citation>
    <scope>IDENTIFICATION</scope>
</reference>
<sequence>LFYADSDQNLERALHGSWSDCCPDQLQTIAVELFALVTRATHLIDVRSVALETFTNDSKAAVQVLALLVCRESYYPSEAKYARIKQKETLEVNLSLPSTEEIVLQPKFSLDDAVTLFVLFCVPAVPRLQVGCITWLFHHGSESEWWPLFFPRVLKEIFSTQLKKHDRKIFLQLSFLCNHSVKSSSKQSAIILELFNLIKEIAVGALNNDAANCQCQNNLDVTLLCWSLMLLSSAFDVIAYNKKKNDRWAFIGGEYSRVMTSNEKDDSMPRWHKKKLKFGSNDEKTTDSVKNISSATLKTQLETLWEKHLKVMEAMKANMKMSKALNAKMQKKVELEKKIHGISPPNKMGHSVFAETADFPTDLTEELHTTLLPFLGEQQMEEILTKKYIHQQNSDLKTSADCSESALKKAISMASKSNSRSRCRQYSIRLKLPHEPCIDVARKLITLLCDFEKQLPILAKLIICKEQVTGLLKYAVLHLILDVIEAESRAVSKLNASKSQVFVKTKDSKTSEISEELDMLCVHHTGYHFADIVLRAKSKNEVIEDLEERKSTGITAAVCCLPEAFCGAKTSKSFSIANYDEQPDLGSELLETLIYQVLVSTRQAVVAGGPNDEIRSHTYQRKAKEMIKEKLAKGERFCYVFRWIDDLLEAEEQAARSCSGDVESYLDIMETQTSSNKAYEGRTTTSKSAFIACCISEYIRYLDDKKSDESVHGLVSSSPVAEPESSSPSVPESPTLPMADVEMKESEHKATQNDEDMEMMKNTMQKVFPSSHSRTLQFTYNFQFVGSLIELFTSKLNFILVQIVISSSFPMYIKTTTSSTFEFEHLEAQDLFNFAIRHAEASMETEPCCSTSSAFSESKVKKGMEKWVPVKWMPKISVNREIYVEHIMACFLGELRLAKNDILVQPCSFVYPDYLTQQLGLNQHVHCMNMDFLADVITRYSIRDLSRWRACLLSRPRLPEDETMRAQLGETLNATSAALGRFVQSISPSDSDETVQQLLTFCLDFEAGLILYGFNTSDRFTLLLQIN</sequence>
<name>A0A0R3RJH6_9BILA</name>
<protein>
    <submittedName>
        <fullName evidence="3">UNC80 domain-containing protein</fullName>
    </submittedName>
</protein>
<keyword evidence="2" id="KW-1185">Reference proteome</keyword>
<feature type="compositionally biased region" description="Basic and acidic residues" evidence="1">
    <location>
        <begin position="741"/>
        <end position="750"/>
    </location>
</feature>
<dbReference type="WBParaSite" id="EEL_0000163501-mRNA-1">
    <property type="protein sequence ID" value="EEL_0000163501-mRNA-1"/>
    <property type="gene ID" value="EEL_0000163501"/>
</dbReference>
<evidence type="ECO:0000256" key="1">
    <source>
        <dbReference type="SAM" id="MobiDB-lite"/>
    </source>
</evidence>
<feature type="compositionally biased region" description="Low complexity" evidence="1">
    <location>
        <begin position="715"/>
        <end position="733"/>
    </location>
</feature>